<evidence type="ECO:0000313" key="1">
    <source>
        <dbReference type="EMBL" id="AUN33812.1"/>
    </source>
</evidence>
<dbReference type="Pfam" id="PF13289">
    <property type="entry name" value="SIR2_2"/>
    <property type="match status" value="1"/>
</dbReference>
<geneLocation type="plasmid" evidence="1 2">
    <name>unnamed2</name>
</geneLocation>
<dbReference type="Gene3D" id="3.40.50.1220">
    <property type="entry name" value="TPP-binding domain"/>
    <property type="match status" value="1"/>
</dbReference>
<dbReference type="EMBL" id="CP025614">
    <property type="protein sequence ID" value="AUN33812.1"/>
    <property type="molecule type" value="Genomic_DNA"/>
</dbReference>
<dbReference type="InterPro" id="IPR029035">
    <property type="entry name" value="DHS-like_NAD/FAD-binding_dom"/>
</dbReference>
<dbReference type="OrthoDB" id="2077946at2"/>
<dbReference type="SUPFAM" id="SSF52467">
    <property type="entry name" value="DHS-like NAD/FAD-binding domain"/>
    <property type="match status" value="1"/>
</dbReference>
<proteinExistence type="predicted"/>
<dbReference type="RefSeq" id="WP_102115315.1">
    <property type="nucleotide sequence ID" value="NZ_BMGN01000009.1"/>
</dbReference>
<dbReference type="AlphaFoldDB" id="A0A2K9NL64"/>
<keyword evidence="1" id="KW-0614">Plasmid</keyword>
<accession>A0A2K9NL64</accession>
<reference evidence="1 2" key="1">
    <citation type="submission" date="2017-12" db="EMBL/GenBank/DDBJ databases">
        <title>Genomes of bacteria within cyanobacterial aggregates.</title>
        <authorList>
            <person name="Cai H."/>
        </authorList>
    </citation>
    <scope>NUCLEOTIDE SEQUENCE [LARGE SCALE GENOMIC DNA]</scope>
    <source>
        <strain evidence="1 2">TH16</strain>
        <plasmid evidence="1 2">unnamed2</plasmid>
    </source>
</reference>
<gene>
    <name evidence="1" type="ORF">C0V82_25745</name>
</gene>
<dbReference type="Proteomes" id="UP000234752">
    <property type="component" value="Plasmid unnamed2"/>
</dbReference>
<organism evidence="1 2">
    <name type="scientific">Niveispirillum cyanobacteriorum</name>
    <dbReference type="NCBI Taxonomy" id="1612173"/>
    <lineage>
        <taxon>Bacteria</taxon>
        <taxon>Pseudomonadati</taxon>
        <taxon>Pseudomonadota</taxon>
        <taxon>Alphaproteobacteria</taxon>
        <taxon>Rhodospirillales</taxon>
        <taxon>Azospirillaceae</taxon>
        <taxon>Niveispirillum</taxon>
    </lineage>
</organism>
<keyword evidence="2" id="KW-1185">Reference proteome</keyword>
<protein>
    <submittedName>
        <fullName evidence="1">Uncharacterized protein</fullName>
    </submittedName>
</protein>
<sequence length="1276" mass="143444">MRFLASGPSIPDELLVARDEGRVVFFCGAGVSKARADLPDFYGLTSNVLDKLGAGQDSLARQITKVAQRLQKCQSLKQIGTIVSADKVFGFLEQEFNINDVRSEVAKALQPRKDADLSAHKILIDLARGPDGVVRLVTTNFDRLFQAVDPLLKSKSPPDLPDLRHNHTFDGIVHLHGMVNEDYTGTHGEEFVVSSADFGHAYLAEGWAANFMRQLLQRFQLVFVGYGADDPPVQYLLEALGRTATSTAGIYAFHGGPPDEAQARWGSKGVRPIAFDTSNNYHALWATLEAWAARARDPAGWAASIIEMAMKGPAAVTEHERGQVAHLVSTVPGARSWASARPPAEWLCTFDPAFRFRKPGKVGGAFGAGTYVDPFDLYGLDTDPTPPPINPSDPYSKREVPSSVWSAFNIQTSEPLPEVAATLTGYSAVGPGALTSRLWSLGLWLSEICYQPAAVWWAASRGPLHEAVQGNIRRKLAFEAEHCSATVKRAWYLLLGSWEDGRRGSRLDWYDFRRQIKVGDWTNSTIISMVQAIQPRLSAEFCYWSGPVPPRGHDDISLNRLISLDVSYPDWETDIEIPDEHLASVVKGVRWTLERAMTLEAERGESYLQLSHPLTPDPDIPAGDHQYIRGLDLLLKRYVIMYLRLHSLSPALTAKERCAWAVDDTVFARLRIWVAGQTDITESSEAGRYLTELSEEAFWDSNNQRDLLIAIQSRWENLSTRNKSRLTRKLLKGPERWEHETKKEFKERRAIYILERLEWLKQQGIALEIHSAKLDKLRRHSPRWKADFASTAAQSREARSGYVTTDTTPDILLGVPLSTLIDVADQLRGRDPKDSFREVDPFQGYVKNEPLRALAALRIRTTRGPFPSQSWRTFLQSEACQANRPRLVALISGHLARLPLDGLGTIRHEASRWIATTAPILLKLSPGIFARLWYTFLNLLSLDTSLGSSSVFHSSRGRDWLTEGINSPVGHLIEALLQHPEIADLETGQELPVIWRSYVNDLLNLPGDQPYYAIAILSRILGFLYDKAPSWTEERLFGRLDAERRDATEAFWAGFLGGNKPTVSLYTRIKPLMLARVRDEVKSETQGLAGRLLAGWRNVPPDMKDYLVTDEELRDALVHGSDEFRQQVLWNLWNWSRKNGQDNWAAMVPIFFQSVWPRQKAANSSRTTDRIIDILLSSDDSFPELFNMVSSCLVRNDRYTSNIFNGLDDLEQSNGELVRKFPSVVLELLIKVLPVEVQNWPHNVRAILKLISDENSALATDERMLILLRKLDNSGR</sequence>
<name>A0A2K9NL64_9PROT</name>
<dbReference type="KEGG" id="ncb:C0V82_25745"/>
<evidence type="ECO:0000313" key="2">
    <source>
        <dbReference type="Proteomes" id="UP000234752"/>
    </source>
</evidence>